<dbReference type="Pfam" id="PF00400">
    <property type="entry name" value="WD40"/>
    <property type="match status" value="6"/>
</dbReference>
<dbReference type="Proteomes" id="UP000053647">
    <property type="component" value="Unassembled WGS sequence"/>
</dbReference>
<proteinExistence type="predicted"/>
<feature type="compositionally biased region" description="Polar residues" evidence="4">
    <location>
        <begin position="293"/>
        <end position="305"/>
    </location>
</feature>
<feature type="repeat" description="WD" evidence="3">
    <location>
        <begin position="131"/>
        <end position="172"/>
    </location>
</feature>
<organism evidence="5 6">
    <name type="scientific">Paxillus involutus ATCC 200175</name>
    <dbReference type="NCBI Taxonomy" id="664439"/>
    <lineage>
        <taxon>Eukaryota</taxon>
        <taxon>Fungi</taxon>
        <taxon>Dikarya</taxon>
        <taxon>Basidiomycota</taxon>
        <taxon>Agaricomycotina</taxon>
        <taxon>Agaricomycetes</taxon>
        <taxon>Agaricomycetidae</taxon>
        <taxon>Boletales</taxon>
        <taxon>Paxilineae</taxon>
        <taxon>Paxillaceae</taxon>
        <taxon>Paxillus</taxon>
    </lineage>
</organism>
<dbReference type="PROSITE" id="PS00678">
    <property type="entry name" value="WD_REPEATS_1"/>
    <property type="match status" value="3"/>
</dbReference>
<dbReference type="Gene3D" id="2.130.10.10">
    <property type="entry name" value="YVTN repeat-like/Quinoprotein amine dehydrogenase"/>
    <property type="match status" value="2"/>
</dbReference>
<dbReference type="InterPro" id="IPR001680">
    <property type="entry name" value="WD40_rpt"/>
</dbReference>
<feature type="region of interest" description="Disordered" evidence="4">
    <location>
        <begin position="359"/>
        <end position="379"/>
    </location>
</feature>
<dbReference type="PRINTS" id="PR00320">
    <property type="entry name" value="GPROTEINBRPT"/>
</dbReference>
<keyword evidence="1 3" id="KW-0853">WD repeat</keyword>
<dbReference type="InterPro" id="IPR015943">
    <property type="entry name" value="WD40/YVTN_repeat-like_dom_sf"/>
</dbReference>
<feature type="compositionally biased region" description="Basic and acidic residues" evidence="4">
    <location>
        <begin position="360"/>
        <end position="370"/>
    </location>
</feature>
<gene>
    <name evidence="5" type="ORF">PAXINDRAFT_170648</name>
</gene>
<dbReference type="EMBL" id="KN819354">
    <property type="protein sequence ID" value="KIJ13206.1"/>
    <property type="molecule type" value="Genomic_DNA"/>
</dbReference>
<protein>
    <recommendedName>
        <fullName evidence="7">WD40 repeat-like protein</fullName>
    </recommendedName>
</protein>
<dbReference type="PANTHER" id="PTHR19848:SF8">
    <property type="entry name" value="F-BOX AND WD REPEAT DOMAIN CONTAINING 7"/>
    <property type="match status" value="1"/>
</dbReference>
<keyword evidence="6" id="KW-1185">Reference proteome</keyword>
<feature type="repeat" description="WD" evidence="3">
    <location>
        <begin position="10"/>
        <end position="41"/>
    </location>
</feature>
<feature type="region of interest" description="Disordered" evidence="4">
    <location>
        <begin position="291"/>
        <end position="316"/>
    </location>
</feature>
<dbReference type="AlphaFoldDB" id="A0A0C9U183"/>
<evidence type="ECO:0000313" key="6">
    <source>
        <dbReference type="Proteomes" id="UP000053647"/>
    </source>
</evidence>
<dbReference type="InterPro" id="IPR036322">
    <property type="entry name" value="WD40_repeat_dom_sf"/>
</dbReference>
<evidence type="ECO:0000256" key="3">
    <source>
        <dbReference type="PROSITE-ProRule" id="PRU00221"/>
    </source>
</evidence>
<dbReference type="HOGENOM" id="CLU_000288_57_33_1"/>
<evidence type="ECO:0000256" key="2">
    <source>
        <dbReference type="ARBA" id="ARBA00022737"/>
    </source>
</evidence>
<dbReference type="SMART" id="SM00320">
    <property type="entry name" value="WD40"/>
    <property type="match status" value="6"/>
</dbReference>
<feature type="repeat" description="WD" evidence="3">
    <location>
        <begin position="216"/>
        <end position="249"/>
    </location>
</feature>
<sequence>MERDCEAWGLTVTKDGKSILSGGSDNVLRVWDVETHQPIAEWGGHKLGICCIAMSPDDQLVASGDVRGGIVIREMMNSKEDGRIKHAIDTGPHGVDSICFSPDGTKLASGQRDTMIRVFDVETGDLILGPIEGHTFYVNSVVWSLDGTRLFTASFDKSIRFWDSETGEAIGDPLTSHTAFVTSISLSPDGAKLASTSSDRTVRFWDTDSGDPIGEPLQHEGYICAVTFSPSGEFVACGENSGKLLIWRVPWWDDSKKEANKLLLDLPAVTAPRHVAGDVGCHQDYLDLPATRRPSQSRARVQTTRATEDPSRTQRSPFSWRMWRTLPHLLFGRSHIQPGRAEVTTVYPGFATQRIYVASRDGESTPESRTESLPTAPGHYPGFSIVVESVSSTESHNVNQPTPAPPDNSEHMRVSCCALFSRARSSTASVLPAIELSERAPTSNPPVPPSQSTAQNVLDLPAVVEPLSHTR</sequence>
<dbReference type="PROSITE" id="PS50294">
    <property type="entry name" value="WD_REPEATS_REGION"/>
    <property type="match status" value="2"/>
</dbReference>
<dbReference type="OrthoDB" id="538223at2759"/>
<evidence type="ECO:0000313" key="5">
    <source>
        <dbReference type="EMBL" id="KIJ13206.1"/>
    </source>
</evidence>
<feature type="region of interest" description="Disordered" evidence="4">
    <location>
        <begin position="439"/>
        <end position="458"/>
    </location>
</feature>
<evidence type="ECO:0000256" key="4">
    <source>
        <dbReference type="SAM" id="MobiDB-lite"/>
    </source>
</evidence>
<dbReference type="PANTHER" id="PTHR19848">
    <property type="entry name" value="WD40 REPEAT PROTEIN"/>
    <property type="match status" value="1"/>
</dbReference>
<evidence type="ECO:0008006" key="7">
    <source>
        <dbReference type="Google" id="ProtNLM"/>
    </source>
</evidence>
<dbReference type="SUPFAM" id="SSF50978">
    <property type="entry name" value="WD40 repeat-like"/>
    <property type="match status" value="1"/>
</dbReference>
<feature type="repeat" description="WD" evidence="3">
    <location>
        <begin position="174"/>
        <end position="215"/>
    </location>
</feature>
<accession>A0A0C9U183</accession>
<reference evidence="5 6" key="1">
    <citation type="submission" date="2014-06" db="EMBL/GenBank/DDBJ databases">
        <authorList>
            <consortium name="DOE Joint Genome Institute"/>
            <person name="Kuo A."/>
            <person name="Kohler A."/>
            <person name="Nagy L.G."/>
            <person name="Floudas D."/>
            <person name="Copeland A."/>
            <person name="Barry K.W."/>
            <person name="Cichocki N."/>
            <person name="Veneault-Fourrey C."/>
            <person name="LaButti K."/>
            <person name="Lindquist E.A."/>
            <person name="Lipzen A."/>
            <person name="Lundell T."/>
            <person name="Morin E."/>
            <person name="Murat C."/>
            <person name="Sun H."/>
            <person name="Tunlid A."/>
            <person name="Henrissat B."/>
            <person name="Grigoriev I.V."/>
            <person name="Hibbett D.S."/>
            <person name="Martin F."/>
            <person name="Nordberg H.P."/>
            <person name="Cantor M.N."/>
            <person name="Hua S.X."/>
        </authorList>
    </citation>
    <scope>NUCLEOTIDE SEQUENCE [LARGE SCALE GENOMIC DNA]</scope>
    <source>
        <strain evidence="5 6">ATCC 200175</strain>
    </source>
</reference>
<dbReference type="CDD" id="cd00200">
    <property type="entry name" value="WD40"/>
    <property type="match status" value="1"/>
</dbReference>
<name>A0A0C9U183_PAXIN</name>
<reference evidence="6" key="2">
    <citation type="submission" date="2015-01" db="EMBL/GenBank/DDBJ databases">
        <title>Evolutionary Origins and Diversification of the Mycorrhizal Mutualists.</title>
        <authorList>
            <consortium name="DOE Joint Genome Institute"/>
            <consortium name="Mycorrhizal Genomics Consortium"/>
            <person name="Kohler A."/>
            <person name="Kuo A."/>
            <person name="Nagy L.G."/>
            <person name="Floudas D."/>
            <person name="Copeland A."/>
            <person name="Barry K.W."/>
            <person name="Cichocki N."/>
            <person name="Veneault-Fourrey C."/>
            <person name="LaButti K."/>
            <person name="Lindquist E.A."/>
            <person name="Lipzen A."/>
            <person name="Lundell T."/>
            <person name="Morin E."/>
            <person name="Murat C."/>
            <person name="Riley R."/>
            <person name="Ohm R."/>
            <person name="Sun H."/>
            <person name="Tunlid A."/>
            <person name="Henrissat B."/>
            <person name="Grigoriev I.V."/>
            <person name="Hibbett D.S."/>
            <person name="Martin F."/>
        </authorList>
    </citation>
    <scope>NUCLEOTIDE SEQUENCE [LARGE SCALE GENOMIC DNA]</scope>
    <source>
        <strain evidence="6">ATCC 200175</strain>
    </source>
</reference>
<feature type="repeat" description="WD" evidence="3">
    <location>
        <begin position="88"/>
        <end position="129"/>
    </location>
</feature>
<dbReference type="PROSITE" id="PS50082">
    <property type="entry name" value="WD_REPEATS_2"/>
    <property type="match status" value="5"/>
</dbReference>
<keyword evidence="2" id="KW-0677">Repeat</keyword>
<evidence type="ECO:0000256" key="1">
    <source>
        <dbReference type="ARBA" id="ARBA00022574"/>
    </source>
</evidence>
<dbReference type="InterPro" id="IPR019775">
    <property type="entry name" value="WD40_repeat_CS"/>
</dbReference>
<dbReference type="InterPro" id="IPR020472">
    <property type="entry name" value="WD40_PAC1"/>
</dbReference>